<dbReference type="KEGG" id="ehx:EMIHUDRAFT_235272"/>
<dbReference type="EnsemblProtists" id="EOD28065">
    <property type="protein sequence ID" value="EOD28065"/>
    <property type="gene ID" value="EMIHUDRAFT_235272"/>
</dbReference>
<dbReference type="HOGENOM" id="CLU_1436919_0_0_1"/>
<feature type="region of interest" description="Disordered" evidence="1">
    <location>
        <begin position="134"/>
        <end position="162"/>
    </location>
</feature>
<dbReference type="SUPFAM" id="SSF56399">
    <property type="entry name" value="ADP-ribosylation"/>
    <property type="match status" value="1"/>
</dbReference>
<reference evidence="3" key="1">
    <citation type="journal article" date="2013" name="Nature">
        <title>Pan genome of the phytoplankton Emiliania underpins its global distribution.</title>
        <authorList>
            <person name="Read B.A."/>
            <person name="Kegel J."/>
            <person name="Klute M.J."/>
            <person name="Kuo A."/>
            <person name="Lefebvre S.C."/>
            <person name="Maumus F."/>
            <person name="Mayer C."/>
            <person name="Miller J."/>
            <person name="Monier A."/>
            <person name="Salamov A."/>
            <person name="Young J."/>
            <person name="Aguilar M."/>
            <person name="Claverie J.M."/>
            <person name="Frickenhaus S."/>
            <person name="Gonzalez K."/>
            <person name="Herman E.K."/>
            <person name="Lin Y.C."/>
            <person name="Napier J."/>
            <person name="Ogata H."/>
            <person name="Sarno A.F."/>
            <person name="Shmutz J."/>
            <person name="Schroeder D."/>
            <person name="de Vargas C."/>
            <person name="Verret F."/>
            <person name="von Dassow P."/>
            <person name="Valentin K."/>
            <person name="Van de Peer Y."/>
            <person name="Wheeler G."/>
            <person name="Dacks J.B."/>
            <person name="Delwiche C.F."/>
            <person name="Dyhrman S.T."/>
            <person name="Glockner G."/>
            <person name="John U."/>
            <person name="Richards T."/>
            <person name="Worden A.Z."/>
            <person name="Zhang X."/>
            <person name="Grigoriev I.V."/>
            <person name="Allen A.E."/>
            <person name="Bidle K."/>
            <person name="Borodovsky M."/>
            <person name="Bowler C."/>
            <person name="Brownlee C."/>
            <person name="Cock J.M."/>
            <person name="Elias M."/>
            <person name="Gladyshev V.N."/>
            <person name="Groth M."/>
            <person name="Guda C."/>
            <person name="Hadaegh A."/>
            <person name="Iglesias-Rodriguez M.D."/>
            <person name="Jenkins J."/>
            <person name="Jones B.M."/>
            <person name="Lawson T."/>
            <person name="Leese F."/>
            <person name="Lindquist E."/>
            <person name="Lobanov A."/>
            <person name="Lomsadze A."/>
            <person name="Malik S.B."/>
            <person name="Marsh M.E."/>
            <person name="Mackinder L."/>
            <person name="Mock T."/>
            <person name="Mueller-Roeber B."/>
            <person name="Pagarete A."/>
            <person name="Parker M."/>
            <person name="Probert I."/>
            <person name="Quesneville H."/>
            <person name="Raines C."/>
            <person name="Rensing S.A."/>
            <person name="Riano-Pachon D.M."/>
            <person name="Richier S."/>
            <person name="Rokitta S."/>
            <person name="Shiraiwa Y."/>
            <person name="Soanes D.M."/>
            <person name="van der Giezen M."/>
            <person name="Wahlund T.M."/>
            <person name="Williams B."/>
            <person name="Wilson W."/>
            <person name="Wolfe G."/>
            <person name="Wurch L.L."/>
        </authorList>
    </citation>
    <scope>NUCLEOTIDE SEQUENCE</scope>
</reference>
<dbReference type="RefSeq" id="XP_005780494.1">
    <property type="nucleotide sequence ID" value="XM_005780437.1"/>
</dbReference>
<evidence type="ECO:0000256" key="1">
    <source>
        <dbReference type="SAM" id="MobiDB-lite"/>
    </source>
</evidence>
<dbReference type="Proteomes" id="UP000013827">
    <property type="component" value="Unassembled WGS sequence"/>
</dbReference>
<organism evidence="2 3">
    <name type="scientific">Emiliania huxleyi (strain CCMP1516)</name>
    <dbReference type="NCBI Taxonomy" id="280463"/>
    <lineage>
        <taxon>Eukaryota</taxon>
        <taxon>Haptista</taxon>
        <taxon>Haptophyta</taxon>
        <taxon>Prymnesiophyceae</taxon>
        <taxon>Isochrysidales</taxon>
        <taxon>Noelaerhabdaceae</taxon>
        <taxon>Emiliania</taxon>
    </lineage>
</organism>
<sequence length="189" mass="20071">MLSDSYLSKISRAEKVYRGVAGLRLPDEFLTRDEFGVRGGVEYGFLSATTDRSVALAYASSGSSTGVVYEIQQTMGSRGADISWCSQYPFEKEVCFAPLLGLEVQEAADGAPAKRIEGGVVVVELLASVSHGGLEEEWATPEKPTPPLPAHTTGAKIAPAKDSAKQCVGLRVAPAEKSPLRGVVPTPRF</sequence>
<dbReference type="AlphaFoldDB" id="A0A0D3JX30"/>
<dbReference type="PROSITE" id="PS51996">
    <property type="entry name" value="TR_MART"/>
    <property type="match status" value="1"/>
</dbReference>
<dbReference type="Gene3D" id="3.90.176.10">
    <property type="entry name" value="Toxin ADP-ribosyltransferase, Chain A, domain 1"/>
    <property type="match status" value="1"/>
</dbReference>
<evidence type="ECO:0000313" key="3">
    <source>
        <dbReference type="Proteomes" id="UP000013827"/>
    </source>
</evidence>
<name>A0A0D3JX30_EMIH1</name>
<protein>
    <recommendedName>
        <fullName evidence="4">NAD(P)(+)--arginine ADP-ribosyltransferase</fullName>
    </recommendedName>
</protein>
<evidence type="ECO:0008006" key="4">
    <source>
        <dbReference type="Google" id="ProtNLM"/>
    </source>
</evidence>
<keyword evidence="3" id="KW-1185">Reference proteome</keyword>
<proteinExistence type="predicted"/>
<accession>A0A0D3JX30</accession>
<dbReference type="GeneID" id="17273610"/>
<evidence type="ECO:0000313" key="2">
    <source>
        <dbReference type="EnsemblProtists" id="EOD28065"/>
    </source>
</evidence>
<reference evidence="2" key="2">
    <citation type="submission" date="2024-10" db="UniProtKB">
        <authorList>
            <consortium name="EnsemblProtists"/>
        </authorList>
    </citation>
    <scope>IDENTIFICATION</scope>
</reference>
<dbReference type="PaxDb" id="2903-EOD28065"/>